<organism evidence="9 10">
    <name type="scientific">Massilia frigida</name>
    <dbReference type="NCBI Taxonomy" id="2609281"/>
    <lineage>
        <taxon>Bacteria</taxon>
        <taxon>Pseudomonadati</taxon>
        <taxon>Pseudomonadota</taxon>
        <taxon>Betaproteobacteria</taxon>
        <taxon>Burkholderiales</taxon>
        <taxon>Oxalobacteraceae</taxon>
        <taxon>Telluria group</taxon>
        <taxon>Massilia</taxon>
    </lineage>
</organism>
<keyword evidence="4 7" id="KW-0812">Transmembrane</keyword>
<dbReference type="InterPro" id="IPR003838">
    <property type="entry name" value="ABC3_permease_C"/>
</dbReference>
<comment type="subcellular location">
    <subcellularLocation>
        <location evidence="1">Cell membrane</location>
        <topology evidence="1">Multi-pass membrane protein</topology>
    </subcellularLocation>
</comment>
<keyword evidence="5 7" id="KW-1133">Transmembrane helix</keyword>
<sequence>MSPYRLALRTLLLGRARSVLAIVLIGASLCVLDLFAGNIASTRAGIEHQAVIRERMGHLSVVPAASGGDARLFGPDEAERTRSVLARVKGIALVVPEIGVAGIAATSGHSVTFAGQGMRVPDEPLVPGLQGAPGTLQSLVGNGIAISQAKARALALRVGSALTLTAAVPDAAPRQVIAQVVDVYALPGRDDHVPSLLMPLELAQDLLNTDRSGRFVVFLSDPAQLELQRTAVAAALRKAGIGAEVRTWQELSQAYMRARSASDLAFDSIAGMVFAVIAATIAATMSINALERRREVATLRALGMRSHSVFLMLVTEALGMAVAGVAVSLIASGVIAWIINRVTVQAETQRAFATPMPVELDVNRMLMAVVTVLAVALMAALVPAFKAARANVATALAA</sequence>
<gene>
    <name evidence="9" type="ORF">F2P44_26020</name>
</gene>
<name>A0ABX0NHC1_9BURK</name>
<dbReference type="Pfam" id="PF02687">
    <property type="entry name" value="FtsX"/>
    <property type="match status" value="1"/>
</dbReference>
<evidence type="ECO:0000313" key="9">
    <source>
        <dbReference type="EMBL" id="NHZ82709.1"/>
    </source>
</evidence>
<evidence type="ECO:0000256" key="6">
    <source>
        <dbReference type="ARBA" id="ARBA00023136"/>
    </source>
</evidence>
<evidence type="ECO:0000256" key="5">
    <source>
        <dbReference type="ARBA" id="ARBA00022989"/>
    </source>
</evidence>
<evidence type="ECO:0000256" key="1">
    <source>
        <dbReference type="ARBA" id="ARBA00004651"/>
    </source>
</evidence>
<evidence type="ECO:0000256" key="7">
    <source>
        <dbReference type="SAM" id="Phobius"/>
    </source>
</evidence>
<dbReference type="RefSeq" id="WP_167091182.1">
    <property type="nucleotide sequence ID" value="NZ_WHJG01000037.1"/>
</dbReference>
<dbReference type="InterPro" id="IPR051447">
    <property type="entry name" value="Lipoprotein-release_system"/>
</dbReference>
<evidence type="ECO:0000256" key="4">
    <source>
        <dbReference type="ARBA" id="ARBA00022692"/>
    </source>
</evidence>
<reference evidence="9 10" key="1">
    <citation type="submission" date="2019-10" db="EMBL/GenBank/DDBJ databases">
        <title>Taxonomy of Antarctic Massilia spp.: description of Massilia rubra sp. nov., Massilia aquatica sp. nov., Massilia mucilaginosa sp. nov., Massilia frigida sp. nov. isolated from streams, lakes and regoliths.</title>
        <authorList>
            <person name="Holochova P."/>
            <person name="Sedlacek I."/>
            <person name="Kralova S."/>
            <person name="Maslanova I."/>
            <person name="Busse H.-J."/>
            <person name="Stankova E."/>
            <person name="Vrbovska V."/>
            <person name="Kovarovic V."/>
            <person name="Bartak M."/>
            <person name="Svec P."/>
            <person name="Pantucek R."/>
        </authorList>
    </citation>
    <scope>NUCLEOTIDE SEQUENCE [LARGE SCALE GENOMIC DNA]</scope>
    <source>
        <strain evidence="9 10">CCM 8695</strain>
    </source>
</reference>
<keyword evidence="6 7" id="KW-0472">Membrane</keyword>
<dbReference type="PANTHER" id="PTHR30489">
    <property type="entry name" value="LIPOPROTEIN-RELEASING SYSTEM TRANSMEMBRANE PROTEIN LOLE"/>
    <property type="match status" value="1"/>
</dbReference>
<accession>A0ABX0NHC1</accession>
<evidence type="ECO:0000256" key="2">
    <source>
        <dbReference type="ARBA" id="ARBA00005236"/>
    </source>
</evidence>
<dbReference type="PANTHER" id="PTHR30489:SF0">
    <property type="entry name" value="LIPOPROTEIN-RELEASING SYSTEM TRANSMEMBRANE PROTEIN LOLE"/>
    <property type="match status" value="1"/>
</dbReference>
<comment type="similarity">
    <text evidence="2">Belongs to the ABC-4 integral membrane protein family. LolC/E subfamily.</text>
</comment>
<dbReference type="EMBL" id="WHJG01000037">
    <property type="protein sequence ID" value="NHZ82709.1"/>
    <property type="molecule type" value="Genomic_DNA"/>
</dbReference>
<feature type="transmembrane region" description="Helical" evidence="7">
    <location>
        <begin position="269"/>
        <end position="290"/>
    </location>
</feature>
<protein>
    <submittedName>
        <fullName evidence="9">FtsX-like permease family protein</fullName>
    </submittedName>
</protein>
<evidence type="ECO:0000259" key="8">
    <source>
        <dbReference type="Pfam" id="PF02687"/>
    </source>
</evidence>
<feature type="domain" description="ABC3 transporter permease C-terminal" evidence="8">
    <location>
        <begin position="269"/>
        <end position="391"/>
    </location>
</feature>
<feature type="transmembrane region" description="Helical" evidence="7">
    <location>
        <begin position="310"/>
        <end position="339"/>
    </location>
</feature>
<dbReference type="Proteomes" id="UP000621455">
    <property type="component" value="Unassembled WGS sequence"/>
</dbReference>
<evidence type="ECO:0000256" key="3">
    <source>
        <dbReference type="ARBA" id="ARBA00022475"/>
    </source>
</evidence>
<feature type="transmembrane region" description="Helical" evidence="7">
    <location>
        <begin position="365"/>
        <end position="385"/>
    </location>
</feature>
<evidence type="ECO:0000313" key="10">
    <source>
        <dbReference type="Proteomes" id="UP000621455"/>
    </source>
</evidence>
<keyword evidence="3" id="KW-1003">Cell membrane</keyword>
<comment type="caution">
    <text evidence="9">The sequence shown here is derived from an EMBL/GenBank/DDBJ whole genome shotgun (WGS) entry which is preliminary data.</text>
</comment>
<keyword evidence="10" id="KW-1185">Reference proteome</keyword>
<proteinExistence type="inferred from homology"/>